<evidence type="ECO:0000313" key="1">
    <source>
        <dbReference type="EMBL" id="SHF22254.1"/>
    </source>
</evidence>
<proteinExistence type="predicted"/>
<evidence type="ECO:0000313" key="2">
    <source>
        <dbReference type="Proteomes" id="UP000184196"/>
    </source>
</evidence>
<organism evidence="1 2">
    <name type="scientific">Desulfofundulus australicus DSM 11792</name>
    <dbReference type="NCBI Taxonomy" id="1121425"/>
    <lineage>
        <taxon>Bacteria</taxon>
        <taxon>Bacillati</taxon>
        <taxon>Bacillota</taxon>
        <taxon>Clostridia</taxon>
        <taxon>Eubacteriales</taxon>
        <taxon>Peptococcaceae</taxon>
        <taxon>Desulfofundulus</taxon>
    </lineage>
</organism>
<protein>
    <submittedName>
        <fullName evidence="1">L-ascorbate metabolism protein UlaG, beta-lactamase superfamily</fullName>
    </submittedName>
</protein>
<dbReference type="Gene3D" id="3.60.15.10">
    <property type="entry name" value="Ribonuclease Z/Hydroxyacylglutathione hydrolase-like"/>
    <property type="match status" value="1"/>
</dbReference>
<dbReference type="OrthoDB" id="9789133at2"/>
<dbReference type="SUPFAM" id="SSF56281">
    <property type="entry name" value="Metallo-hydrolase/oxidoreductase"/>
    <property type="match status" value="1"/>
</dbReference>
<dbReference type="RefSeq" id="WP_027357536.1">
    <property type="nucleotide sequence ID" value="NZ_FQUW01000018.1"/>
</dbReference>
<gene>
    <name evidence="1" type="ORF">SAMN02745218_01730</name>
</gene>
<accession>A0A1M4ZWC2</accession>
<keyword evidence="2" id="KW-1185">Reference proteome</keyword>
<dbReference type="AlphaFoldDB" id="A0A1M4ZWC2"/>
<dbReference type="EMBL" id="FQUW01000018">
    <property type="protein sequence ID" value="SHF22254.1"/>
    <property type="molecule type" value="Genomic_DNA"/>
</dbReference>
<dbReference type="Proteomes" id="UP000184196">
    <property type="component" value="Unassembled WGS sequence"/>
</dbReference>
<dbReference type="Pfam" id="PF13483">
    <property type="entry name" value="Lactamase_B_3"/>
    <property type="match status" value="1"/>
</dbReference>
<dbReference type="InterPro" id="IPR036866">
    <property type="entry name" value="RibonucZ/Hydroxyglut_hydro"/>
</dbReference>
<sequence>MKFQWLGHACFLITTEGNTRIVTDPFDETVGYPLPRIPADIVTVSHQHFDHNAVKTVPGNPKVVQEAGEHVFGQIKITGHNSYHDKKQGSQRGNNIIFVVESEGLRVCHVGDLGHLPDKALVEALGPVDVLMVPVGGYYTIDAGEAAELVRLLSPPYVLPMHYKTAYVDFPIAPVTDFLKMFPGYGEQEELVVDRSNLPRQTTVVKLNLWKTAPENL</sequence>
<reference evidence="2" key="1">
    <citation type="submission" date="2016-11" db="EMBL/GenBank/DDBJ databases">
        <authorList>
            <person name="Varghese N."/>
            <person name="Submissions S."/>
        </authorList>
    </citation>
    <scope>NUCLEOTIDE SEQUENCE [LARGE SCALE GENOMIC DNA]</scope>
    <source>
        <strain evidence="2">DSM 11792</strain>
    </source>
</reference>
<dbReference type="PANTHER" id="PTHR42967:SF1">
    <property type="entry name" value="MBL FOLD METALLO-HYDROLASE"/>
    <property type="match status" value="1"/>
</dbReference>
<dbReference type="PANTHER" id="PTHR42967">
    <property type="entry name" value="METAL DEPENDENT HYDROLASE"/>
    <property type="match status" value="1"/>
</dbReference>
<name>A0A1M4ZWC2_9FIRM</name>